<accession>A0A1Y2HL14</accession>
<evidence type="ECO:0000313" key="2">
    <source>
        <dbReference type="EMBL" id="ORZ35297.1"/>
    </source>
</evidence>
<evidence type="ECO:0000256" key="1">
    <source>
        <dbReference type="SAM" id="MobiDB-lite"/>
    </source>
</evidence>
<reference evidence="2 3" key="1">
    <citation type="submission" date="2016-07" db="EMBL/GenBank/DDBJ databases">
        <title>Pervasive Adenine N6-methylation of Active Genes in Fungi.</title>
        <authorList>
            <consortium name="DOE Joint Genome Institute"/>
            <person name="Mondo S.J."/>
            <person name="Dannebaum R.O."/>
            <person name="Kuo R.C."/>
            <person name="Labutti K."/>
            <person name="Haridas S."/>
            <person name="Kuo A."/>
            <person name="Salamov A."/>
            <person name="Ahrendt S.R."/>
            <person name="Lipzen A."/>
            <person name="Sullivan W."/>
            <person name="Andreopoulos W.B."/>
            <person name="Clum A."/>
            <person name="Lindquist E."/>
            <person name="Daum C."/>
            <person name="Ramamoorthy G.K."/>
            <person name="Gryganskyi A."/>
            <person name="Culley D."/>
            <person name="Magnuson J.K."/>
            <person name="James T.Y."/>
            <person name="O'Malley M.A."/>
            <person name="Stajich J.E."/>
            <person name="Spatafora J.W."/>
            <person name="Visel A."/>
            <person name="Grigoriev I.V."/>
        </authorList>
    </citation>
    <scope>NUCLEOTIDE SEQUENCE [LARGE SCALE GENOMIC DNA]</scope>
    <source>
        <strain evidence="2 3">PL171</strain>
    </source>
</reference>
<feature type="region of interest" description="Disordered" evidence="1">
    <location>
        <begin position="17"/>
        <end position="40"/>
    </location>
</feature>
<dbReference type="Proteomes" id="UP000193411">
    <property type="component" value="Unassembled WGS sequence"/>
</dbReference>
<dbReference type="EMBL" id="MCFL01000023">
    <property type="protein sequence ID" value="ORZ35297.1"/>
    <property type="molecule type" value="Genomic_DNA"/>
</dbReference>
<dbReference type="AlphaFoldDB" id="A0A1Y2HL14"/>
<protein>
    <submittedName>
        <fullName evidence="2">Uncharacterized protein</fullName>
    </submittedName>
</protein>
<comment type="caution">
    <text evidence="2">The sequence shown here is derived from an EMBL/GenBank/DDBJ whole genome shotgun (WGS) entry which is preliminary data.</text>
</comment>
<gene>
    <name evidence="2" type="ORF">BCR44DRAFT_330959</name>
</gene>
<sequence length="383" mass="42685">MGQGGNQHCMDIHWGRGQVDSGRQRGQRSDQSVCDDRGSASENWVGGGVRRVETRALEVVVSDTGNCMLPTWLQGQECVTQNTERQSDWDFVWQPSRLWECACWSGRKCGVAHSAIVGRKCRVGRIKEETECQSQARLCPVSSWRRRHNTAARSALMRIASEGRYGSVWSRKVHGRRGQAPSVSFSSCVGAVCMCLLDEGINGQYQVTEALRPRQNDREGSGWRGVDGAKHLTLQWCFCMLSSLNQRLIALLCVGGLASLFQVPERLRTGTRLSHLLLLSPSHPQWRWPIVPVRLRQRPSHSKTTICLDGCNTCSTLVRRCRMVAPPPWRSHHSPLIRVGECSDLAMCTQFLVPVTEEGSDTSKPTPVDANREPARVIGLSVT</sequence>
<proteinExistence type="predicted"/>
<organism evidence="2 3">
    <name type="scientific">Catenaria anguillulae PL171</name>
    <dbReference type="NCBI Taxonomy" id="765915"/>
    <lineage>
        <taxon>Eukaryota</taxon>
        <taxon>Fungi</taxon>
        <taxon>Fungi incertae sedis</taxon>
        <taxon>Blastocladiomycota</taxon>
        <taxon>Blastocladiomycetes</taxon>
        <taxon>Blastocladiales</taxon>
        <taxon>Catenariaceae</taxon>
        <taxon>Catenaria</taxon>
    </lineage>
</organism>
<name>A0A1Y2HL14_9FUNG</name>
<evidence type="ECO:0000313" key="3">
    <source>
        <dbReference type="Proteomes" id="UP000193411"/>
    </source>
</evidence>
<keyword evidence="3" id="KW-1185">Reference proteome</keyword>